<gene>
    <name evidence="1" type="ORF">LsR_01963</name>
</gene>
<reference evidence="1 2" key="1">
    <citation type="submission" date="2015-04" db="EMBL/GenBank/DDBJ databases">
        <title>Complete genome sequence of Lactobacillus salivarius Ren, a probiotic strain with antitumor activity.</title>
        <authorList>
            <person name="Sun E."/>
            <person name="Zhao L."/>
            <person name="Liu S."/>
            <person name="Zhang M."/>
            <person name="Guo H."/>
            <person name="Ren F."/>
        </authorList>
    </citation>
    <scope>NUCLEOTIDE SEQUENCE [LARGE SCALE GENOMIC DNA]</scope>
    <source>
        <strain evidence="1 2">Ren</strain>
        <plasmid evidence="1 2">pR2</plasmid>
    </source>
</reference>
<evidence type="ECO:0000313" key="2">
    <source>
        <dbReference type="Proteomes" id="UP000035027"/>
    </source>
</evidence>
<keyword evidence="1" id="KW-0614">Plasmid</keyword>
<protein>
    <submittedName>
        <fullName evidence="1">Uncharacterized protein</fullName>
    </submittedName>
</protein>
<dbReference type="PROSITE" id="PS51257">
    <property type="entry name" value="PROKAR_LIPOPROTEIN"/>
    <property type="match status" value="1"/>
</dbReference>
<dbReference type="AlphaFoldDB" id="A0A0F7Q1Q6"/>
<dbReference type="InterPro" id="IPR003615">
    <property type="entry name" value="HNH_nuc"/>
</dbReference>
<organism evidence="1 2">
    <name type="scientific">Ligilactobacillus salivarius str. Ren</name>
    <dbReference type="NCBI Taxonomy" id="1194971"/>
    <lineage>
        <taxon>Bacteria</taxon>
        <taxon>Bacillati</taxon>
        <taxon>Bacillota</taxon>
        <taxon>Bacilli</taxon>
        <taxon>Lactobacillales</taxon>
        <taxon>Lactobacillaceae</taxon>
        <taxon>Ligilactobacillus</taxon>
    </lineage>
</organism>
<evidence type="ECO:0000313" key="1">
    <source>
        <dbReference type="EMBL" id="AKI05454.1"/>
    </source>
</evidence>
<dbReference type="PATRIC" id="fig|1194971.3.peg.1927"/>
<sequence length="316" mass="35387">MYIRNNRRDCIMKNKRYLNKILLIAILVLFGSCISVKADINSNELNAKLNSEITTQKAQLANGQLPKANTHQSDGKTIVSSGTMVLTNQDQNKNRNYLPWMSFAATPETVTTLKYHIGEDYYDGNFRFTFYLDSIEGPAPYAVDAAIVLYTEPSLQGPVSINKTNLISKVGNITTGAIGSVEVPAKTTFWAAGGEYGAESTSGNVAFYPITQGPIELQNKLAQNFPEYVDPVSHKDAESPLRTDWTRLGQSPSWNGRQAFINRFNATYGTQSADWWSARQIHHIRPRIYGGTDDFNNLLPVPNANHYLITSWFRNY</sequence>
<dbReference type="Proteomes" id="UP000035027">
    <property type="component" value="Plasmid pR2"/>
</dbReference>
<name>A0A0F7Q1Q6_9LACO</name>
<accession>A0A0F7Q1Q6</accession>
<dbReference type="CDD" id="cd00085">
    <property type="entry name" value="HNHc"/>
    <property type="match status" value="1"/>
</dbReference>
<geneLocation type="plasmid" evidence="1 2">
    <name>pR2</name>
</geneLocation>
<dbReference type="EMBL" id="CP011405">
    <property type="protein sequence ID" value="AKI05454.1"/>
    <property type="molecule type" value="Genomic_DNA"/>
</dbReference>
<proteinExistence type="predicted"/>